<keyword evidence="3" id="KW-1185">Reference proteome</keyword>
<evidence type="ECO:0000313" key="2">
    <source>
        <dbReference type="EMBL" id="KAG8177277.1"/>
    </source>
</evidence>
<protein>
    <recommendedName>
        <fullName evidence="4">Antistasin-like domain-containing protein</fullName>
    </recommendedName>
</protein>
<dbReference type="EMBL" id="JAFNEN010000792">
    <property type="protein sequence ID" value="KAG8177277.1"/>
    <property type="molecule type" value="Genomic_DNA"/>
</dbReference>
<evidence type="ECO:0000313" key="3">
    <source>
        <dbReference type="Proteomes" id="UP000827092"/>
    </source>
</evidence>
<dbReference type="AlphaFoldDB" id="A0AAV6TYX0"/>
<evidence type="ECO:0008006" key="4">
    <source>
        <dbReference type="Google" id="ProtNLM"/>
    </source>
</evidence>
<feature type="signal peptide" evidence="1">
    <location>
        <begin position="1"/>
        <end position="19"/>
    </location>
</feature>
<evidence type="ECO:0000256" key="1">
    <source>
        <dbReference type="SAM" id="SignalP"/>
    </source>
</evidence>
<comment type="caution">
    <text evidence="2">The sequence shown here is derived from an EMBL/GenBank/DDBJ whole genome shotgun (WGS) entry which is preliminary data.</text>
</comment>
<reference evidence="2 3" key="1">
    <citation type="journal article" date="2022" name="Nat. Ecol. Evol.">
        <title>A masculinizing supergene underlies an exaggerated male reproductive morph in a spider.</title>
        <authorList>
            <person name="Hendrickx F."/>
            <person name="De Corte Z."/>
            <person name="Sonet G."/>
            <person name="Van Belleghem S.M."/>
            <person name="Kostlbacher S."/>
            <person name="Vangestel C."/>
        </authorList>
    </citation>
    <scope>NUCLEOTIDE SEQUENCE [LARGE SCALE GENOMIC DNA]</scope>
    <source>
        <strain evidence="2">W744_W776</strain>
    </source>
</reference>
<feature type="chain" id="PRO_5043955732" description="Antistasin-like domain-containing protein" evidence="1">
    <location>
        <begin position="20"/>
        <end position="103"/>
    </location>
</feature>
<gene>
    <name evidence="2" type="ORF">JTE90_026725</name>
</gene>
<sequence length="103" mass="11373">MKFFIISTIFAVLIMTTFAQLTNNYNVFRDPYCNLLKCGPGCERAQTTSGPNERCPGCICQGRSGECPAMQCELPCQFKRFVENGCPACICQSLPGMVPLYGK</sequence>
<dbReference type="Proteomes" id="UP000827092">
    <property type="component" value="Unassembled WGS sequence"/>
</dbReference>
<organism evidence="2 3">
    <name type="scientific">Oedothorax gibbosus</name>
    <dbReference type="NCBI Taxonomy" id="931172"/>
    <lineage>
        <taxon>Eukaryota</taxon>
        <taxon>Metazoa</taxon>
        <taxon>Ecdysozoa</taxon>
        <taxon>Arthropoda</taxon>
        <taxon>Chelicerata</taxon>
        <taxon>Arachnida</taxon>
        <taxon>Araneae</taxon>
        <taxon>Araneomorphae</taxon>
        <taxon>Entelegynae</taxon>
        <taxon>Araneoidea</taxon>
        <taxon>Linyphiidae</taxon>
        <taxon>Erigoninae</taxon>
        <taxon>Oedothorax</taxon>
    </lineage>
</organism>
<keyword evidence="1" id="KW-0732">Signal</keyword>
<proteinExistence type="predicted"/>
<name>A0AAV6TYX0_9ARAC</name>
<accession>A0AAV6TYX0</accession>